<evidence type="ECO:0000313" key="1">
    <source>
        <dbReference type="EMBL" id="WEK04513.1"/>
    </source>
</evidence>
<accession>A0AAJ5VTF8</accession>
<dbReference type="EMBL" id="CP119312">
    <property type="protein sequence ID" value="WEK04513.1"/>
    <property type="molecule type" value="Genomic_DNA"/>
</dbReference>
<reference evidence="1" key="1">
    <citation type="submission" date="2023-03" db="EMBL/GenBank/DDBJ databases">
        <title>Andean soil-derived lignocellulolytic bacterial consortium as a source of novel taxa and putative plastic-active enzymes.</title>
        <authorList>
            <person name="Diaz-Garcia L."/>
            <person name="Chuvochina M."/>
            <person name="Feuerriegel G."/>
            <person name="Bunk B."/>
            <person name="Sproer C."/>
            <person name="Streit W.R."/>
            <person name="Rodriguez L.M."/>
            <person name="Overmann J."/>
            <person name="Jimenez D.J."/>
        </authorList>
    </citation>
    <scope>NUCLEOTIDE SEQUENCE</scope>
    <source>
        <strain evidence="1">MAG 4196</strain>
    </source>
</reference>
<proteinExistence type="predicted"/>
<gene>
    <name evidence="1" type="ORF">P0Y65_20445</name>
</gene>
<evidence type="ECO:0008006" key="3">
    <source>
        <dbReference type="Google" id="ProtNLM"/>
    </source>
</evidence>
<sequence>MAAAVSLGYSVYQQSIGSIVPRVEVATPVEAGRWTVAILGSSFGSTLPNGLTVAPDKRAIIVDMTLENISSESSNLYGDLIVLANVADAPKPQYYLVRDHAILWDLQPRMPETVAAVWEVPAAMDRPEGLEIHIEGSFFKPRDNLYAAPGWFPAGVVAKMDLPLTDEPAGSTP</sequence>
<name>A0AAJ5VTF8_9HYPH</name>
<organism evidence="1 2">
    <name type="scientific">Candidatus Devosia phytovorans</name>
    <dbReference type="NCBI Taxonomy" id="3121372"/>
    <lineage>
        <taxon>Bacteria</taxon>
        <taxon>Pseudomonadati</taxon>
        <taxon>Pseudomonadota</taxon>
        <taxon>Alphaproteobacteria</taxon>
        <taxon>Hyphomicrobiales</taxon>
        <taxon>Devosiaceae</taxon>
        <taxon>Devosia</taxon>
    </lineage>
</organism>
<evidence type="ECO:0000313" key="2">
    <source>
        <dbReference type="Proteomes" id="UP001217476"/>
    </source>
</evidence>
<dbReference type="Proteomes" id="UP001217476">
    <property type="component" value="Chromosome"/>
</dbReference>
<protein>
    <recommendedName>
        <fullName evidence="3">DUF4352 domain-containing protein</fullName>
    </recommendedName>
</protein>
<dbReference type="AlphaFoldDB" id="A0AAJ5VTF8"/>